<comment type="caution">
    <text evidence="4">The sequence shown here is derived from an EMBL/GenBank/DDBJ whole genome shotgun (WGS) entry which is preliminary data.</text>
</comment>
<organism evidence="4 5">
    <name type="scientific">Aspergillus sclerotioniger CBS 115572</name>
    <dbReference type="NCBI Taxonomy" id="1450535"/>
    <lineage>
        <taxon>Eukaryota</taxon>
        <taxon>Fungi</taxon>
        <taxon>Dikarya</taxon>
        <taxon>Ascomycota</taxon>
        <taxon>Pezizomycotina</taxon>
        <taxon>Eurotiomycetes</taxon>
        <taxon>Eurotiomycetidae</taxon>
        <taxon>Eurotiales</taxon>
        <taxon>Aspergillaceae</taxon>
        <taxon>Aspergillus</taxon>
        <taxon>Aspergillus subgen. Circumdati</taxon>
    </lineage>
</organism>
<feature type="domain" description="NAD-dependent epimerase/dehydratase" evidence="3">
    <location>
        <begin position="14"/>
        <end position="265"/>
    </location>
</feature>
<evidence type="ECO:0000256" key="1">
    <source>
        <dbReference type="ARBA" id="ARBA00023002"/>
    </source>
</evidence>
<proteinExistence type="inferred from homology"/>
<dbReference type="Pfam" id="PF01370">
    <property type="entry name" value="Epimerase"/>
    <property type="match status" value="1"/>
</dbReference>
<gene>
    <name evidence="4" type="ORF">BO94DRAFT_623604</name>
</gene>
<dbReference type="PANTHER" id="PTHR10366:SF562">
    <property type="entry name" value="ALDEHYDE REDUCTASE II (AFU_ORTHOLOGUE AFUA_1G11360)"/>
    <property type="match status" value="1"/>
</dbReference>
<dbReference type="Gene3D" id="3.40.50.720">
    <property type="entry name" value="NAD(P)-binding Rossmann-like Domain"/>
    <property type="match status" value="1"/>
</dbReference>
<dbReference type="GO" id="GO:0016616">
    <property type="term" value="F:oxidoreductase activity, acting on the CH-OH group of donors, NAD or NADP as acceptor"/>
    <property type="evidence" value="ECO:0007669"/>
    <property type="project" value="TreeGrafter"/>
</dbReference>
<evidence type="ECO:0000313" key="4">
    <source>
        <dbReference type="EMBL" id="PWY89620.1"/>
    </source>
</evidence>
<dbReference type="SUPFAM" id="SSF51735">
    <property type="entry name" value="NAD(P)-binding Rossmann-fold domains"/>
    <property type="match status" value="1"/>
</dbReference>
<evidence type="ECO:0000313" key="5">
    <source>
        <dbReference type="Proteomes" id="UP000246702"/>
    </source>
</evidence>
<evidence type="ECO:0000256" key="2">
    <source>
        <dbReference type="ARBA" id="ARBA00023445"/>
    </source>
</evidence>
<dbReference type="OrthoDB" id="2735536at2759"/>
<dbReference type="InterPro" id="IPR001509">
    <property type="entry name" value="Epimerase_deHydtase"/>
</dbReference>
<name>A0A317WZG7_9EURO</name>
<dbReference type="InterPro" id="IPR050425">
    <property type="entry name" value="NAD(P)_dehydrat-like"/>
</dbReference>
<keyword evidence="5" id="KW-1185">Reference proteome</keyword>
<dbReference type="STRING" id="1450535.A0A317WZG7"/>
<dbReference type="GeneID" id="37119305"/>
<dbReference type="Proteomes" id="UP000246702">
    <property type="component" value="Unassembled WGS sequence"/>
</dbReference>
<accession>A0A317WZG7</accession>
<comment type="similarity">
    <text evidence="2">Belongs to the NAD(P)-dependent epimerase/dehydratase family. Dihydroflavonol-4-reductase subfamily.</text>
</comment>
<dbReference type="AlphaFoldDB" id="A0A317WZG7"/>
<dbReference type="RefSeq" id="XP_025468531.1">
    <property type="nucleotide sequence ID" value="XM_025617162.1"/>
</dbReference>
<evidence type="ECO:0000259" key="3">
    <source>
        <dbReference type="Pfam" id="PF01370"/>
    </source>
</evidence>
<sequence>MTTSSYSLPLGSWILVTGANGYIASQVIDAFLTKGYRVRGTVRSEKPWMDEYFQATYGPGNFETVIVPDLEADGALDGVVQDVGGIVHVASDMSYRSDPNIVISGVAAQTMNVLSIAERVSSIKRVVLCSSVTTAFPAIDDAVGLEDKTVTQNTWNEPSIAAAWDPNTPEYLKPNVVYTAAKIEAERGAWKWYEEHKPDFVLNSVLPNINFGKILFPEHQGSSMKVTSWFLDGNDLMISLAAAQYYVDVEDTARLHVIATLDPNVKSERVFACAGPFKWDDVVQILRNLQPQSSAIVNASKDTVKEKFDIVPSARAEQLLRDFYGRSGWTSLEDSVKRGLASLGV</sequence>
<keyword evidence="1" id="KW-0560">Oxidoreductase</keyword>
<dbReference type="PANTHER" id="PTHR10366">
    <property type="entry name" value="NAD DEPENDENT EPIMERASE/DEHYDRATASE"/>
    <property type="match status" value="1"/>
</dbReference>
<dbReference type="InterPro" id="IPR036291">
    <property type="entry name" value="NAD(P)-bd_dom_sf"/>
</dbReference>
<reference evidence="4 5" key="1">
    <citation type="submission" date="2016-12" db="EMBL/GenBank/DDBJ databases">
        <title>The genomes of Aspergillus section Nigri reveals drivers in fungal speciation.</title>
        <authorList>
            <consortium name="DOE Joint Genome Institute"/>
            <person name="Vesth T.C."/>
            <person name="Nybo J."/>
            <person name="Theobald S."/>
            <person name="Brandl J."/>
            <person name="Frisvad J.C."/>
            <person name="Nielsen K.F."/>
            <person name="Lyhne E.K."/>
            <person name="Kogle M.E."/>
            <person name="Kuo A."/>
            <person name="Riley R."/>
            <person name="Clum A."/>
            <person name="Nolan M."/>
            <person name="Lipzen A."/>
            <person name="Salamov A."/>
            <person name="Henrissat B."/>
            <person name="Wiebenga A."/>
            <person name="De Vries R.P."/>
            <person name="Grigoriev I.V."/>
            <person name="Mortensen U.H."/>
            <person name="Andersen M.R."/>
            <person name="Baker S.E."/>
        </authorList>
    </citation>
    <scope>NUCLEOTIDE SEQUENCE [LARGE SCALE GENOMIC DNA]</scope>
    <source>
        <strain evidence="4 5">CBS 115572</strain>
    </source>
</reference>
<dbReference type="EMBL" id="MSFK01000011">
    <property type="protein sequence ID" value="PWY89620.1"/>
    <property type="molecule type" value="Genomic_DNA"/>
</dbReference>
<protein>
    <submittedName>
        <fullName evidence="4">Aldehyde reductase II</fullName>
    </submittedName>
</protein>